<gene>
    <name evidence="2" type="ORF">J2Z34_000533</name>
</gene>
<dbReference type="Pfam" id="PF14020">
    <property type="entry name" value="DUF4236"/>
    <property type="match status" value="1"/>
</dbReference>
<dbReference type="EMBL" id="JAGGKC010000003">
    <property type="protein sequence ID" value="MBP1918062.1"/>
    <property type="molecule type" value="Genomic_DNA"/>
</dbReference>
<evidence type="ECO:0000313" key="2">
    <source>
        <dbReference type="EMBL" id="MBP1918062.1"/>
    </source>
</evidence>
<comment type="caution">
    <text evidence="2">The sequence shown here is derived from an EMBL/GenBank/DDBJ whole genome shotgun (WGS) entry which is preliminary data.</text>
</comment>
<accession>A0ABS4G0N6</accession>
<protein>
    <recommendedName>
        <fullName evidence="1">DUF4236 domain-containing protein</fullName>
    </recommendedName>
</protein>
<name>A0ABS4G0N6_9CLOT</name>
<organism evidence="2 3">
    <name type="scientific">Youngiibacter multivorans</name>
    <dbReference type="NCBI Taxonomy" id="937251"/>
    <lineage>
        <taxon>Bacteria</taxon>
        <taxon>Bacillati</taxon>
        <taxon>Bacillota</taxon>
        <taxon>Clostridia</taxon>
        <taxon>Eubacteriales</taxon>
        <taxon>Clostridiaceae</taxon>
        <taxon>Youngiibacter</taxon>
    </lineage>
</organism>
<dbReference type="Proteomes" id="UP001519271">
    <property type="component" value="Unassembled WGS sequence"/>
</dbReference>
<sequence>MGFRFRKSINLGKGFRVNVGKGSGSISFGGKGFRQSISTTGKATTTFGVPGTGLSYSKTFNPGKLIGKKDQLFKKVSEDSGLTPEQEITEFTEDIAAITGLHREADYPSGIDWNEVLDEEPPFAEGEDGPNTVAAKKLLDENKPGFLKKLFGGGGDTALLEKNVEEAKVLDQELIKQWKMNKVIASKVLSKDTEGFMMALESLKISEELGSFLKSLDMSFTDADTINVDAVLSITDFIPEEYKTLTPTGKLSIKKYTKTDYWSIASQFVSGIAFRISRDLFNLFPIADCYINITEEDKNPYTGKKDQELILSVKIERSELDRIDLENVDPFDALVNFHHEVDFGKTKGFGKISKVTV</sequence>
<evidence type="ECO:0000259" key="1">
    <source>
        <dbReference type="Pfam" id="PF14020"/>
    </source>
</evidence>
<feature type="domain" description="DUF4236" evidence="1">
    <location>
        <begin position="3"/>
        <end position="57"/>
    </location>
</feature>
<evidence type="ECO:0000313" key="3">
    <source>
        <dbReference type="Proteomes" id="UP001519271"/>
    </source>
</evidence>
<keyword evidence="3" id="KW-1185">Reference proteome</keyword>
<proteinExistence type="predicted"/>
<dbReference type="RefSeq" id="WP_209458309.1">
    <property type="nucleotide sequence ID" value="NZ_JAGGKC010000003.1"/>
</dbReference>
<reference evidence="2 3" key="1">
    <citation type="submission" date="2021-03" db="EMBL/GenBank/DDBJ databases">
        <title>Genomic Encyclopedia of Type Strains, Phase IV (KMG-IV): sequencing the most valuable type-strain genomes for metagenomic binning, comparative biology and taxonomic classification.</title>
        <authorList>
            <person name="Goeker M."/>
        </authorList>
    </citation>
    <scope>NUCLEOTIDE SEQUENCE [LARGE SCALE GENOMIC DNA]</scope>
    <source>
        <strain evidence="2 3">DSM 6139</strain>
    </source>
</reference>
<dbReference type="InterPro" id="IPR025330">
    <property type="entry name" value="DUF4236"/>
</dbReference>